<reference evidence="2 3" key="1">
    <citation type="submission" date="2017-06" db="EMBL/GenBank/DDBJ databases">
        <title>A platform for efficient transgenesis in Macrostomum lignano, a flatworm model organism for stem cell research.</title>
        <authorList>
            <person name="Berezikov E."/>
        </authorList>
    </citation>
    <scope>NUCLEOTIDE SEQUENCE [LARGE SCALE GENOMIC DNA]</scope>
    <source>
        <strain evidence="2">DV1</strain>
        <tissue evidence="2">Whole organism</tissue>
    </source>
</reference>
<accession>A0A267FFJ7</accession>
<sequence>MFSLSETLFTSHPRPTRNILIEQIARLSKKLTLRLLNFTEILDSACGAGEAGDEDEGDEGEGDEGEAASPSIIDGSGSGSSATAAGATTAGATATTTGATATTAAAGSAPPHSAPPQQRPAALKTLRKIVKLCKIALGGLGYLIVGRVFGIF</sequence>
<proteinExistence type="predicted"/>
<evidence type="ECO:0000313" key="2">
    <source>
        <dbReference type="EMBL" id="PAA72570.1"/>
    </source>
</evidence>
<gene>
    <name evidence="2" type="ORF">BOX15_Mlig008203g1</name>
</gene>
<name>A0A267FFJ7_9PLAT</name>
<comment type="caution">
    <text evidence="2">The sequence shown here is derived from an EMBL/GenBank/DDBJ whole genome shotgun (WGS) entry which is preliminary data.</text>
</comment>
<organism evidence="2 3">
    <name type="scientific">Macrostomum lignano</name>
    <dbReference type="NCBI Taxonomy" id="282301"/>
    <lineage>
        <taxon>Eukaryota</taxon>
        <taxon>Metazoa</taxon>
        <taxon>Spiralia</taxon>
        <taxon>Lophotrochozoa</taxon>
        <taxon>Platyhelminthes</taxon>
        <taxon>Rhabditophora</taxon>
        <taxon>Macrostomorpha</taxon>
        <taxon>Macrostomida</taxon>
        <taxon>Macrostomidae</taxon>
        <taxon>Macrostomum</taxon>
    </lineage>
</organism>
<feature type="compositionally biased region" description="Acidic residues" evidence="1">
    <location>
        <begin position="51"/>
        <end position="66"/>
    </location>
</feature>
<dbReference type="Proteomes" id="UP000215902">
    <property type="component" value="Unassembled WGS sequence"/>
</dbReference>
<protein>
    <submittedName>
        <fullName evidence="2">Uncharacterized protein</fullName>
    </submittedName>
</protein>
<evidence type="ECO:0000313" key="3">
    <source>
        <dbReference type="Proteomes" id="UP000215902"/>
    </source>
</evidence>
<keyword evidence="3" id="KW-1185">Reference proteome</keyword>
<feature type="region of interest" description="Disordered" evidence="1">
    <location>
        <begin position="47"/>
        <end position="120"/>
    </location>
</feature>
<dbReference type="EMBL" id="NIVC01001079">
    <property type="protein sequence ID" value="PAA72570.1"/>
    <property type="molecule type" value="Genomic_DNA"/>
</dbReference>
<evidence type="ECO:0000256" key="1">
    <source>
        <dbReference type="SAM" id="MobiDB-lite"/>
    </source>
</evidence>
<dbReference type="AlphaFoldDB" id="A0A267FFJ7"/>
<feature type="compositionally biased region" description="Low complexity" evidence="1">
    <location>
        <begin position="79"/>
        <end position="109"/>
    </location>
</feature>